<organism evidence="1">
    <name type="scientific">termite gut metagenome</name>
    <dbReference type="NCBI Taxonomy" id="433724"/>
    <lineage>
        <taxon>unclassified sequences</taxon>
        <taxon>metagenomes</taxon>
        <taxon>organismal metagenomes</taxon>
    </lineage>
</organism>
<reference evidence="1" key="1">
    <citation type="submission" date="2019-03" db="EMBL/GenBank/DDBJ databases">
        <title>Single cell metagenomics reveals metabolic interactions within the superorganism composed of flagellate Streblomastix strix and complex community of Bacteroidetes bacteria on its surface.</title>
        <authorList>
            <person name="Treitli S.C."/>
            <person name="Kolisko M."/>
            <person name="Husnik F."/>
            <person name="Keeling P."/>
            <person name="Hampl V."/>
        </authorList>
    </citation>
    <scope>NUCLEOTIDE SEQUENCE</scope>
    <source>
        <strain evidence="1">STM</strain>
    </source>
</reference>
<dbReference type="AlphaFoldDB" id="A0A5J4QU25"/>
<proteinExistence type="predicted"/>
<accession>A0A5J4QU25</accession>
<gene>
    <name evidence="1" type="ORF">EZS27_025925</name>
</gene>
<dbReference type="EMBL" id="SNRY01002503">
    <property type="protein sequence ID" value="KAA6324785.1"/>
    <property type="molecule type" value="Genomic_DNA"/>
</dbReference>
<evidence type="ECO:0000313" key="1">
    <source>
        <dbReference type="EMBL" id="KAA6324785.1"/>
    </source>
</evidence>
<name>A0A5J4QU25_9ZZZZ</name>
<protein>
    <submittedName>
        <fullName evidence="1">Uncharacterized protein</fullName>
    </submittedName>
</protein>
<sequence>MFSANLHENREISKCVNKNQGHPDHSGLRTVLAAQLLPLYFL</sequence>
<comment type="caution">
    <text evidence="1">The sequence shown here is derived from an EMBL/GenBank/DDBJ whole genome shotgun (WGS) entry which is preliminary data.</text>
</comment>